<comment type="caution">
    <text evidence="2">The sequence shown here is derived from an EMBL/GenBank/DDBJ whole genome shotgun (WGS) entry which is preliminary data.</text>
</comment>
<evidence type="ECO:0000256" key="1">
    <source>
        <dbReference type="SAM" id="Phobius"/>
    </source>
</evidence>
<protein>
    <recommendedName>
        <fullName evidence="4">OpgC protein</fullName>
    </recommendedName>
</protein>
<dbReference type="PANTHER" id="PTHR38592">
    <property type="entry name" value="BLL4819 PROTEIN"/>
    <property type="match status" value="1"/>
</dbReference>
<evidence type="ECO:0000313" key="3">
    <source>
        <dbReference type="Proteomes" id="UP000295696"/>
    </source>
</evidence>
<organism evidence="2 3">
    <name type="scientific">Primorskyibacter sedentarius</name>
    <dbReference type="NCBI Taxonomy" id="745311"/>
    <lineage>
        <taxon>Bacteria</taxon>
        <taxon>Pseudomonadati</taxon>
        <taxon>Pseudomonadota</taxon>
        <taxon>Alphaproteobacteria</taxon>
        <taxon>Rhodobacterales</taxon>
        <taxon>Roseobacteraceae</taxon>
        <taxon>Primorskyibacter</taxon>
    </lineage>
</organism>
<feature type="transmembrane region" description="Helical" evidence="1">
    <location>
        <begin position="290"/>
        <end position="309"/>
    </location>
</feature>
<dbReference type="PANTHER" id="PTHR38592:SF3">
    <property type="entry name" value="BLL4819 PROTEIN"/>
    <property type="match status" value="1"/>
</dbReference>
<dbReference type="Pfam" id="PF10129">
    <property type="entry name" value="OpgC_C"/>
    <property type="match status" value="1"/>
</dbReference>
<feature type="transmembrane region" description="Helical" evidence="1">
    <location>
        <begin position="21"/>
        <end position="37"/>
    </location>
</feature>
<evidence type="ECO:0000313" key="2">
    <source>
        <dbReference type="EMBL" id="TCS62731.1"/>
    </source>
</evidence>
<feature type="transmembrane region" description="Helical" evidence="1">
    <location>
        <begin position="177"/>
        <end position="200"/>
    </location>
</feature>
<reference evidence="2 3" key="1">
    <citation type="submission" date="2019-03" db="EMBL/GenBank/DDBJ databases">
        <title>Genomic Encyclopedia of Type Strains, Phase IV (KMG-IV): sequencing the most valuable type-strain genomes for metagenomic binning, comparative biology and taxonomic classification.</title>
        <authorList>
            <person name="Goeker M."/>
        </authorList>
    </citation>
    <scope>NUCLEOTIDE SEQUENCE [LARGE SCALE GENOMIC DNA]</scope>
    <source>
        <strain evidence="2 3">DSM 104836</strain>
    </source>
</reference>
<evidence type="ECO:0008006" key="4">
    <source>
        <dbReference type="Google" id="ProtNLM"/>
    </source>
</evidence>
<feature type="transmembrane region" description="Helical" evidence="1">
    <location>
        <begin position="57"/>
        <end position="74"/>
    </location>
</feature>
<accession>A0A4V2UNN6</accession>
<dbReference type="Proteomes" id="UP000295696">
    <property type="component" value="Unassembled WGS sequence"/>
</dbReference>
<proteinExistence type="predicted"/>
<gene>
    <name evidence="2" type="ORF">EDD52_10825</name>
</gene>
<feature type="transmembrane region" description="Helical" evidence="1">
    <location>
        <begin position="94"/>
        <end position="118"/>
    </location>
</feature>
<keyword evidence="1" id="KW-0472">Membrane</keyword>
<feature type="transmembrane region" description="Helical" evidence="1">
    <location>
        <begin position="206"/>
        <end position="227"/>
    </location>
</feature>
<feature type="transmembrane region" description="Helical" evidence="1">
    <location>
        <begin position="138"/>
        <end position="165"/>
    </location>
</feature>
<keyword evidence="1" id="KW-1133">Transmembrane helix</keyword>
<feature type="transmembrane region" description="Helical" evidence="1">
    <location>
        <begin position="355"/>
        <end position="376"/>
    </location>
</feature>
<keyword evidence="3" id="KW-1185">Reference proteome</keyword>
<dbReference type="RefSeq" id="WP_132245296.1">
    <property type="nucleotide sequence ID" value="NZ_SLZU01000008.1"/>
</dbReference>
<dbReference type="AlphaFoldDB" id="A0A4V2UNN6"/>
<name>A0A4V2UNN6_9RHOB</name>
<dbReference type="InterPro" id="IPR014550">
    <property type="entry name" value="UCP028704_OpgC"/>
</dbReference>
<feature type="transmembrane region" description="Helical" evidence="1">
    <location>
        <begin position="329"/>
        <end position="349"/>
    </location>
</feature>
<keyword evidence="1" id="KW-0812">Transmembrane</keyword>
<feature type="transmembrane region" description="Helical" evidence="1">
    <location>
        <begin position="239"/>
        <end position="257"/>
    </location>
</feature>
<sequence>MSQVDALSRPLQRPRDPRIDAFRGLLLVMIFIDHVPGNWYENLTLRNLGFSDAAESFFMMSGIAAGLAYSSGIARWREAGLWQGIAPVWKRAWVLYLSHIFLTLAGIAIFAIGAEAFGLTELLTKNNLRQVFENTGPAIIGIVTLGHQIGYVNILPSYSVLLLVAPFAILLGQHRPYVLLSLAVIIWFCAGLFRMTFPAYPNSGGWFFNPVAWQLIFTFGLLTGISLRDGKRFVPRSRVLFAVSVTWLVIVLAWRYVPDFGPALNHKMAQLGSLGVPFHITSHDKTYLPMLRLLHALSLIYVLSCLPIVTRISAHPWVEPLRLMGRQGLLVFSAGALLSLAGQATLVFFDDVAVVPWLFVPAGILALWAIAWLGDWKRRAGQVQRRPVEDAGHAGSATNS</sequence>
<dbReference type="PIRSF" id="PIRSF028704">
    <property type="entry name" value="UPC028704"/>
    <property type="match status" value="1"/>
</dbReference>
<dbReference type="EMBL" id="SLZU01000008">
    <property type="protein sequence ID" value="TCS62731.1"/>
    <property type="molecule type" value="Genomic_DNA"/>
</dbReference>
<dbReference type="OrthoDB" id="9775975at2"/>